<comment type="caution">
    <text evidence="2">The sequence shown here is derived from an EMBL/GenBank/DDBJ whole genome shotgun (WGS) entry which is preliminary data.</text>
</comment>
<dbReference type="Proteomes" id="UP001159405">
    <property type="component" value="Unassembled WGS sequence"/>
</dbReference>
<keyword evidence="1" id="KW-0472">Membrane</keyword>
<feature type="transmembrane region" description="Helical" evidence="1">
    <location>
        <begin position="374"/>
        <end position="398"/>
    </location>
</feature>
<feature type="transmembrane region" description="Helical" evidence="1">
    <location>
        <begin position="268"/>
        <end position="295"/>
    </location>
</feature>
<keyword evidence="1" id="KW-0812">Transmembrane</keyword>
<evidence type="ECO:0000256" key="1">
    <source>
        <dbReference type="SAM" id="Phobius"/>
    </source>
</evidence>
<feature type="transmembrane region" description="Helical" evidence="1">
    <location>
        <begin position="128"/>
        <end position="144"/>
    </location>
</feature>
<gene>
    <name evidence="2" type="ORF">PLOB_00031480</name>
</gene>
<name>A0ABN8P0U8_9CNID</name>
<feature type="transmembrane region" description="Helical" evidence="1">
    <location>
        <begin position="348"/>
        <end position="368"/>
    </location>
</feature>
<evidence type="ECO:0000313" key="2">
    <source>
        <dbReference type="EMBL" id="CAH3124923.1"/>
    </source>
</evidence>
<proteinExistence type="predicted"/>
<feature type="transmembrane region" description="Helical" evidence="1">
    <location>
        <begin position="156"/>
        <end position="176"/>
    </location>
</feature>
<dbReference type="Gene3D" id="3.40.50.300">
    <property type="entry name" value="P-loop containing nucleotide triphosphate hydrolases"/>
    <property type="match status" value="2"/>
</dbReference>
<sequence>MFSQSHQLYMEDVSVVEESEMQEERQFVFQGQCMVLGDSRVGKTSLVKSLTRKEFDPNQTNTQGIDESLVDQSWKNYNMKELVFGDFRRFVSITGGLDMLFLKQGREATSVVHEFRLAGWSAGLSPDWIVYFLACVFITYISASCKLIDCHYTMTIVFNSIQLVPVMAQPILLTLYSASNQLHVRSTLAKFNCFFSYRGLLIGSHLPLVICYYWRKSYVRFLNIHVALLTAAVVIAFIGWLLLKGLRSNDFQYLHHFIPGRLIQNKRFLVFLCFCRLLFSIVIGFCFGFVAASFLTSLLNDSPLLIHSLDFVQEVLLYSYCVAFTVLSPFTLFYVSKFQPSPTDRSEDLYGLIVLSAFLAFHHCKLILTSGPYYFVIVFPASICFAFYVELFGLHFMYPKTSICSNKLFECFVAFYHVAIASIDHKMLKSALNETFSSLKLKILDFAGDKEYYAYHHMFLKGHALYLIVLNMAEFAKHDFKEINAGIERLKFWVESVCSHVPPKTPIFLVGTHRESIDKNCTETIDHFLRNNFWDFYCDELIENDTEGLVFFPVENSNGHNDHGIQCLQKKIVDVAINCKETVGNHIPLLWVRMQDAIIRHKENKEALFCVKFEQLRMVFENLFSLNWSKDAFKYFHEQGLVIYLDRNQDLDLSDWILLKPEILVDIIILLVTPSPQMTQERGLRHDWNLLQRKGLLTKPLLKNIISKVKESVEAMTAFLEEYDLICPLANSKVNICRVHEGEEQPTHFVPSLLPMASERDTPIWHDDDTDKKCYVFFTKFLPEPLFHHLLSRAHKLSKVEFPNGHTVLFRDAGRFWLTPRQPYSLKLMKEEKMIEVTFRCRENDEVRPSDVLCHMFSMVDGICKTNFPFVSFHCGPACPSSNCPGHLPNYVSQSVGEEQVRRQHVFNVMPGRQGDRIPFMYCEDHSFERELNEWIP</sequence>
<evidence type="ECO:0000313" key="3">
    <source>
        <dbReference type="Proteomes" id="UP001159405"/>
    </source>
</evidence>
<feature type="transmembrane region" description="Helical" evidence="1">
    <location>
        <begin position="315"/>
        <end position="336"/>
    </location>
</feature>
<dbReference type="SUPFAM" id="SSF52540">
    <property type="entry name" value="P-loop containing nucleoside triphosphate hydrolases"/>
    <property type="match status" value="1"/>
</dbReference>
<keyword evidence="1" id="KW-1133">Transmembrane helix</keyword>
<organism evidence="2 3">
    <name type="scientific">Porites lobata</name>
    <dbReference type="NCBI Taxonomy" id="104759"/>
    <lineage>
        <taxon>Eukaryota</taxon>
        <taxon>Metazoa</taxon>
        <taxon>Cnidaria</taxon>
        <taxon>Anthozoa</taxon>
        <taxon>Hexacorallia</taxon>
        <taxon>Scleractinia</taxon>
        <taxon>Fungiina</taxon>
        <taxon>Poritidae</taxon>
        <taxon>Porites</taxon>
    </lineage>
</organism>
<accession>A0ABN8P0U8</accession>
<protein>
    <submittedName>
        <fullName evidence="2">Uncharacterized protein</fullName>
    </submittedName>
</protein>
<feature type="transmembrane region" description="Helical" evidence="1">
    <location>
        <begin position="197"/>
        <end position="215"/>
    </location>
</feature>
<dbReference type="InterPro" id="IPR027417">
    <property type="entry name" value="P-loop_NTPase"/>
</dbReference>
<dbReference type="EMBL" id="CALNXK010000040">
    <property type="protein sequence ID" value="CAH3124923.1"/>
    <property type="molecule type" value="Genomic_DNA"/>
</dbReference>
<reference evidence="2 3" key="1">
    <citation type="submission" date="2022-05" db="EMBL/GenBank/DDBJ databases">
        <authorList>
            <consortium name="Genoscope - CEA"/>
            <person name="William W."/>
        </authorList>
    </citation>
    <scope>NUCLEOTIDE SEQUENCE [LARGE SCALE GENOMIC DNA]</scope>
</reference>
<dbReference type="Pfam" id="PF08477">
    <property type="entry name" value="Roc"/>
    <property type="match status" value="2"/>
</dbReference>
<keyword evidence="3" id="KW-1185">Reference proteome</keyword>
<feature type="transmembrane region" description="Helical" evidence="1">
    <location>
        <begin position="221"/>
        <end position="243"/>
    </location>
</feature>